<name>V3ZYV9_LOTGI</name>
<evidence type="ECO:0000256" key="2">
    <source>
        <dbReference type="ARBA" id="ARBA00007647"/>
    </source>
</evidence>
<dbReference type="EC" id="2.4.1.-" evidence="8"/>
<protein>
    <recommendedName>
        <fullName evidence="8">Glycosyltransferase family 92 protein</fullName>
        <ecNumber evidence="8">2.4.1.-</ecNumber>
    </recommendedName>
</protein>
<dbReference type="AlphaFoldDB" id="V3ZYV9"/>
<comment type="subcellular location">
    <subcellularLocation>
        <location evidence="1">Membrane</location>
        <topology evidence="1">Single-pass membrane protein</topology>
    </subcellularLocation>
</comment>
<keyword evidence="7 8" id="KW-0472">Membrane</keyword>
<keyword evidence="6 8" id="KW-1133">Transmembrane helix</keyword>
<sequence>MLRKCGYWMVLLLIFYVICVFYIISTLKLNEGQILEKNDLTDDRQNIRGIQDDIASRRQSEPNVVPVVVESLEEDVPNLAVGRNILIEKGGVGPFFANQPKTEGNGKQTAPLPVRSQFRPIGERFYVYSSYFDDRLRDSFIRIVAIGPRKRPKSKSGLMCIFESQKAKNGTVATDIRLSETCENHKQLTSFYLMSCLVPNAVVKQFRQNRQWNFKLKDQKSERDGFILTAVNNRPFRSLNKTRSQFCLCVPPLYGDLKPLHFVEFMELSLLLGVEHFTFYDYQIGPEIRSIVKVYENLGIVTVLKWNIPDVRHIWSYGQSASIADCIYRNMYNFQIVALSDIDEFIIPRHLESWKTMLAYLENQNRRVAKSVAAYRFKSSFYHGNTENVTSEWRMFKSLSNILRTKTVSDIRTKLMVYPETVFELGIHHLSQPIKTHYKTLNVDGNTALVHHYRNCKDVQEMTCGQFIEDYTAQRYGKVLVENTKRVLRRAKTET</sequence>
<evidence type="ECO:0000256" key="6">
    <source>
        <dbReference type="ARBA" id="ARBA00022989"/>
    </source>
</evidence>
<dbReference type="Pfam" id="PF01697">
    <property type="entry name" value="Glyco_transf_92"/>
    <property type="match status" value="1"/>
</dbReference>
<gene>
    <name evidence="9" type="ORF">LOTGIDRAFT_239239</name>
</gene>
<dbReference type="CTD" id="20251010"/>
<dbReference type="PANTHER" id="PTHR21461">
    <property type="entry name" value="GLYCOSYLTRANSFERASE FAMILY 92 PROTEIN"/>
    <property type="match status" value="1"/>
</dbReference>
<reference evidence="9 10" key="1">
    <citation type="journal article" date="2013" name="Nature">
        <title>Insights into bilaterian evolution from three spiralian genomes.</title>
        <authorList>
            <person name="Simakov O."/>
            <person name="Marletaz F."/>
            <person name="Cho S.J."/>
            <person name="Edsinger-Gonzales E."/>
            <person name="Havlak P."/>
            <person name="Hellsten U."/>
            <person name="Kuo D.H."/>
            <person name="Larsson T."/>
            <person name="Lv J."/>
            <person name="Arendt D."/>
            <person name="Savage R."/>
            <person name="Osoegawa K."/>
            <person name="de Jong P."/>
            <person name="Grimwood J."/>
            <person name="Chapman J.A."/>
            <person name="Shapiro H."/>
            <person name="Aerts A."/>
            <person name="Otillar R.P."/>
            <person name="Terry A.Y."/>
            <person name="Boore J.L."/>
            <person name="Grigoriev I.V."/>
            <person name="Lindberg D.R."/>
            <person name="Seaver E.C."/>
            <person name="Weisblat D.A."/>
            <person name="Putnam N.H."/>
            <person name="Rokhsar D.S."/>
        </authorList>
    </citation>
    <scope>NUCLEOTIDE SEQUENCE [LARGE SCALE GENOMIC DNA]</scope>
</reference>
<evidence type="ECO:0000256" key="3">
    <source>
        <dbReference type="ARBA" id="ARBA00022676"/>
    </source>
</evidence>
<dbReference type="InterPro" id="IPR008166">
    <property type="entry name" value="Glyco_transf_92"/>
</dbReference>
<dbReference type="EMBL" id="KB201392">
    <property type="protein sequence ID" value="ESO96728.1"/>
    <property type="molecule type" value="Genomic_DNA"/>
</dbReference>
<dbReference type="GO" id="GO:0005737">
    <property type="term" value="C:cytoplasm"/>
    <property type="evidence" value="ECO:0007669"/>
    <property type="project" value="TreeGrafter"/>
</dbReference>
<organism evidence="9 10">
    <name type="scientific">Lottia gigantea</name>
    <name type="common">Giant owl limpet</name>
    <dbReference type="NCBI Taxonomy" id="225164"/>
    <lineage>
        <taxon>Eukaryota</taxon>
        <taxon>Metazoa</taxon>
        <taxon>Spiralia</taxon>
        <taxon>Lophotrochozoa</taxon>
        <taxon>Mollusca</taxon>
        <taxon>Gastropoda</taxon>
        <taxon>Patellogastropoda</taxon>
        <taxon>Lottioidea</taxon>
        <taxon>Lottiidae</taxon>
        <taxon>Lottia</taxon>
    </lineage>
</organism>
<evidence type="ECO:0000256" key="1">
    <source>
        <dbReference type="ARBA" id="ARBA00004167"/>
    </source>
</evidence>
<evidence type="ECO:0000256" key="5">
    <source>
        <dbReference type="ARBA" id="ARBA00022692"/>
    </source>
</evidence>
<dbReference type="PANTHER" id="PTHR21461:SF69">
    <property type="entry name" value="GLYCOSYLTRANSFERASE FAMILY 92 PROTEIN"/>
    <property type="match status" value="1"/>
</dbReference>
<dbReference type="OrthoDB" id="6097345at2759"/>
<evidence type="ECO:0000313" key="9">
    <source>
        <dbReference type="EMBL" id="ESO96728.1"/>
    </source>
</evidence>
<keyword evidence="5 8" id="KW-0812">Transmembrane</keyword>
<evidence type="ECO:0000256" key="7">
    <source>
        <dbReference type="ARBA" id="ARBA00023136"/>
    </source>
</evidence>
<keyword evidence="4 8" id="KW-0808">Transferase</keyword>
<dbReference type="KEGG" id="lgi:LOTGIDRAFT_239239"/>
<keyword evidence="10" id="KW-1185">Reference proteome</keyword>
<accession>V3ZYV9</accession>
<evidence type="ECO:0000256" key="4">
    <source>
        <dbReference type="ARBA" id="ARBA00022679"/>
    </source>
</evidence>
<proteinExistence type="inferred from homology"/>
<feature type="transmembrane region" description="Helical" evidence="8">
    <location>
        <begin position="7"/>
        <end position="24"/>
    </location>
</feature>
<dbReference type="OMA" id="GQLCRGK"/>
<dbReference type="Proteomes" id="UP000030746">
    <property type="component" value="Unassembled WGS sequence"/>
</dbReference>
<evidence type="ECO:0000313" key="10">
    <source>
        <dbReference type="Proteomes" id="UP000030746"/>
    </source>
</evidence>
<dbReference type="HOGENOM" id="CLU_551290_0_0_1"/>
<comment type="similarity">
    <text evidence="2 8">Belongs to the glycosyltransferase 92 family.</text>
</comment>
<dbReference type="RefSeq" id="XP_009052588.1">
    <property type="nucleotide sequence ID" value="XM_009054340.1"/>
</dbReference>
<evidence type="ECO:0000256" key="8">
    <source>
        <dbReference type="RuleBase" id="RU366017"/>
    </source>
</evidence>
<dbReference type="GO" id="GO:0016020">
    <property type="term" value="C:membrane"/>
    <property type="evidence" value="ECO:0007669"/>
    <property type="project" value="UniProtKB-SubCell"/>
</dbReference>
<keyword evidence="3 8" id="KW-0328">Glycosyltransferase</keyword>
<dbReference type="GO" id="GO:0016757">
    <property type="term" value="F:glycosyltransferase activity"/>
    <property type="evidence" value="ECO:0007669"/>
    <property type="project" value="UniProtKB-UniRule"/>
</dbReference>
<dbReference type="GeneID" id="20251010"/>